<proteinExistence type="predicted"/>
<evidence type="ECO:0000259" key="3">
    <source>
        <dbReference type="PROSITE" id="PS50102"/>
    </source>
</evidence>
<feature type="compositionally biased region" description="Basic and acidic residues" evidence="2">
    <location>
        <begin position="98"/>
        <end position="109"/>
    </location>
</feature>
<name>A0A1C7PBK4_9BACT</name>
<dbReference type="OrthoDB" id="9798855at2"/>
<dbReference type="InterPro" id="IPR052462">
    <property type="entry name" value="SLIRP/GR-RBP-like"/>
</dbReference>
<dbReference type="SUPFAM" id="SSF54928">
    <property type="entry name" value="RNA-binding domain, RBD"/>
    <property type="match status" value="1"/>
</dbReference>
<dbReference type="AlphaFoldDB" id="A0A1C7PBK4"/>
<dbReference type="PANTHER" id="PTHR48027">
    <property type="entry name" value="HETEROGENEOUS NUCLEAR RIBONUCLEOPROTEIN 87F-RELATED"/>
    <property type="match status" value="1"/>
</dbReference>
<dbReference type="GO" id="GO:0003723">
    <property type="term" value="F:RNA binding"/>
    <property type="evidence" value="ECO:0007669"/>
    <property type="project" value="UniProtKB-KW"/>
</dbReference>
<keyword evidence="5" id="KW-1185">Reference proteome</keyword>
<dbReference type="RefSeq" id="WP_067776083.1">
    <property type="nucleotide sequence ID" value="NZ_LIGX01000026.1"/>
</dbReference>
<dbReference type="InterPro" id="IPR048289">
    <property type="entry name" value="RRM2_NsCP33-like"/>
</dbReference>
<dbReference type="InterPro" id="IPR035979">
    <property type="entry name" value="RBD_domain_sf"/>
</dbReference>
<gene>
    <name evidence="4" type="ORF">PYTT_1194</name>
</gene>
<dbReference type="InterPro" id="IPR012677">
    <property type="entry name" value="Nucleotide-bd_a/b_plait_sf"/>
</dbReference>
<dbReference type="KEGG" id="agl:PYTT_1194"/>
<dbReference type="InterPro" id="IPR000504">
    <property type="entry name" value="RRM_dom"/>
</dbReference>
<feature type="region of interest" description="Disordered" evidence="2">
    <location>
        <begin position="73"/>
        <end position="117"/>
    </location>
</feature>
<dbReference type="CDD" id="cd21608">
    <property type="entry name" value="RRM2_NsCP33_like"/>
    <property type="match status" value="1"/>
</dbReference>
<evidence type="ECO:0000256" key="2">
    <source>
        <dbReference type="SAM" id="MobiDB-lite"/>
    </source>
</evidence>
<evidence type="ECO:0000313" key="4">
    <source>
        <dbReference type="EMBL" id="SEH84920.1"/>
    </source>
</evidence>
<feature type="domain" description="RRM" evidence="3">
    <location>
        <begin position="3"/>
        <end position="81"/>
    </location>
</feature>
<dbReference type="Gene3D" id="3.30.70.330">
    <property type="match status" value="1"/>
</dbReference>
<protein>
    <submittedName>
        <fullName evidence="4">Rna recognition motif domain</fullName>
    </submittedName>
</protein>
<dbReference type="STRING" id="1679444.PYTT_1194"/>
<evidence type="ECO:0000313" key="5">
    <source>
        <dbReference type="Proteomes" id="UP000176204"/>
    </source>
</evidence>
<dbReference type="Pfam" id="PF00076">
    <property type="entry name" value="RRM_1"/>
    <property type="match status" value="1"/>
</dbReference>
<sequence>MNTQIYIGNLSFNATEQDLRDLFGAHGEVTAVFIPTDRESGRPRGFAFVTMATPEATTAAIEALNGQDCQGRPLVVNEAKPQQPSGGGGFRGNGGGGRRNEGGYGRRDGGGYNRNRR</sequence>
<feature type="compositionally biased region" description="Gly residues" evidence="2">
    <location>
        <begin position="85"/>
        <end position="97"/>
    </location>
</feature>
<accession>A0A1C7PBK4</accession>
<organism evidence="4 5">
    <name type="scientific">Akkermansia glycaniphila</name>
    <dbReference type="NCBI Taxonomy" id="1679444"/>
    <lineage>
        <taxon>Bacteria</taxon>
        <taxon>Pseudomonadati</taxon>
        <taxon>Verrucomicrobiota</taxon>
        <taxon>Verrucomicrobiia</taxon>
        <taxon>Verrucomicrobiales</taxon>
        <taxon>Akkermansiaceae</taxon>
        <taxon>Akkermansia</taxon>
    </lineage>
</organism>
<keyword evidence="1" id="KW-0694">RNA-binding</keyword>
<dbReference type="EMBL" id="LT629973">
    <property type="protein sequence ID" value="SEH84920.1"/>
    <property type="molecule type" value="Genomic_DNA"/>
</dbReference>
<reference evidence="5" key="1">
    <citation type="submission" date="2016-09" db="EMBL/GenBank/DDBJ databases">
        <authorList>
            <person name="Koehorst J."/>
        </authorList>
    </citation>
    <scope>NUCLEOTIDE SEQUENCE [LARGE SCALE GENOMIC DNA]</scope>
</reference>
<dbReference type="PATRIC" id="fig|1679444.3.peg.690"/>
<dbReference type="SMART" id="SM00360">
    <property type="entry name" value="RRM"/>
    <property type="match status" value="1"/>
</dbReference>
<dbReference type="PROSITE" id="PS50102">
    <property type="entry name" value="RRM"/>
    <property type="match status" value="1"/>
</dbReference>
<dbReference type="Proteomes" id="UP000176204">
    <property type="component" value="Chromosome I"/>
</dbReference>
<evidence type="ECO:0000256" key="1">
    <source>
        <dbReference type="ARBA" id="ARBA00022884"/>
    </source>
</evidence>